<comment type="function">
    <text evidence="9">This protein specifically catalyzes the removal of signal peptides from prolipoproteins.</text>
</comment>
<comment type="caution">
    <text evidence="11">The sequence shown here is derived from an EMBL/GenBank/DDBJ whole genome shotgun (WGS) entry which is preliminary data.</text>
</comment>
<feature type="transmembrane region" description="Helical" evidence="9">
    <location>
        <begin position="96"/>
        <end position="118"/>
    </location>
</feature>
<feature type="active site" evidence="9">
    <location>
        <position position="146"/>
    </location>
</feature>
<gene>
    <name evidence="9" type="primary">lspA</name>
    <name evidence="11" type="ORF">QO006_002975</name>
</gene>
<dbReference type="InterPro" id="IPR001872">
    <property type="entry name" value="Peptidase_A8"/>
</dbReference>
<keyword evidence="2 9" id="KW-1003">Cell membrane</keyword>
<dbReference type="EC" id="3.4.23.36" evidence="9"/>
<dbReference type="EMBL" id="JAURUR010000012">
    <property type="protein sequence ID" value="MDP9765524.1"/>
    <property type="molecule type" value="Genomic_DNA"/>
</dbReference>
<evidence type="ECO:0000256" key="7">
    <source>
        <dbReference type="ARBA" id="ARBA00022989"/>
    </source>
</evidence>
<sequence length="173" mass="17792">MDQVRRCLGVALPLLLLTGLLLTDLLIKAWAATALPGQPAQPLVPGLLALQFTLNPGMAWGLLGNLTLGLALLRLTVGLGLLVVLVRGRTTRRPAVALALIGAGALSNSADGLTRGAVVDYLASPALDVLSRQLSGQPFPIFNGADALVLTGVLMLLLAPRTGRPTLASGDPL</sequence>
<evidence type="ECO:0000256" key="9">
    <source>
        <dbReference type="HAMAP-Rule" id="MF_00161"/>
    </source>
</evidence>
<evidence type="ECO:0000256" key="6">
    <source>
        <dbReference type="ARBA" id="ARBA00022801"/>
    </source>
</evidence>
<proteinExistence type="inferred from homology"/>
<comment type="caution">
    <text evidence="9">Lacks conserved residue(s) required for the propagation of feature annotation.</text>
</comment>
<organism evidence="11 12">
    <name type="scientific">Deinococcus enclensis</name>
    <dbReference type="NCBI Taxonomy" id="1049582"/>
    <lineage>
        <taxon>Bacteria</taxon>
        <taxon>Thermotogati</taxon>
        <taxon>Deinococcota</taxon>
        <taxon>Deinococci</taxon>
        <taxon>Deinococcales</taxon>
        <taxon>Deinococcaceae</taxon>
        <taxon>Deinococcus</taxon>
    </lineage>
</organism>
<reference evidence="11 12" key="1">
    <citation type="submission" date="2023-07" db="EMBL/GenBank/DDBJ databases">
        <title>Genomic Encyclopedia of Type Strains, Phase IV (KMG-IV): sequencing the most valuable type-strain genomes for metagenomic binning, comparative biology and taxonomic classification.</title>
        <authorList>
            <person name="Goeker M."/>
        </authorList>
    </citation>
    <scope>NUCLEOTIDE SEQUENCE [LARGE SCALE GENOMIC DNA]</scope>
    <source>
        <strain evidence="11 12">NIO-1023</strain>
    </source>
</reference>
<evidence type="ECO:0000313" key="11">
    <source>
        <dbReference type="EMBL" id="MDP9765524.1"/>
    </source>
</evidence>
<protein>
    <recommendedName>
        <fullName evidence="9">Lipoprotein signal peptidase</fullName>
        <ecNumber evidence="9">3.4.23.36</ecNumber>
    </recommendedName>
    <alternativeName>
        <fullName evidence="9">Prolipoprotein signal peptidase</fullName>
    </alternativeName>
    <alternativeName>
        <fullName evidence="9">Signal peptidase II</fullName>
        <shortName evidence="9">SPase II</shortName>
    </alternativeName>
</protein>
<evidence type="ECO:0000256" key="4">
    <source>
        <dbReference type="ARBA" id="ARBA00022692"/>
    </source>
</evidence>
<accession>A0ABT9MH39</accession>
<evidence type="ECO:0000313" key="12">
    <source>
        <dbReference type="Proteomes" id="UP001232163"/>
    </source>
</evidence>
<comment type="pathway">
    <text evidence="9">Protein modification; lipoprotein biosynthesis (signal peptide cleavage).</text>
</comment>
<dbReference type="PRINTS" id="PR00781">
    <property type="entry name" value="LIPOSIGPTASE"/>
</dbReference>
<keyword evidence="4 9" id="KW-0812">Transmembrane</keyword>
<feature type="transmembrane region" description="Helical" evidence="9">
    <location>
        <begin position="138"/>
        <end position="159"/>
    </location>
</feature>
<evidence type="ECO:0000256" key="10">
    <source>
        <dbReference type="RuleBase" id="RU004181"/>
    </source>
</evidence>
<evidence type="ECO:0000256" key="3">
    <source>
        <dbReference type="ARBA" id="ARBA00022670"/>
    </source>
</evidence>
<dbReference type="GO" id="GO:0004190">
    <property type="term" value="F:aspartic-type endopeptidase activity"/>
    <property type="evidence" value="ECO:0007669"/>
    <property type="project" value="UniProtKB-EC"/>
</dbReference>
<evidence type="ECO:0000256" key="5">
    <source>
        <dbReference type="ARBA" id="ARBA00022750"/>
    </source>
</evidence>
<evidence type="ECO:0000256" key="8">
    <source>
        <dbReference type="ARBA" id="ARBA00023136"/>
    </source>
</evidence>
<keyword evidence="7 9" id="KW-1133">Transmembrane helix</keyword>
<dbReference type="PANTHER" id="PTHR33695">
    <property type="entry name" value="LIPOPROTEIN SIGNAL PEPTIDASE"/>
    <property type="match status" value="1"/>
</dbReference>
<keyword evidence="8 9" id="KW-0472">Membrane</keyword>
<feature type="active site" evidence="9">
    <location>
        <position position="120"/>
    </location>
</feature>
<keyword evidence="12" id="KW-1185">Reference proteome</keyword>
<evidence type="ECO:0000256" key="1">
    <source>
        <dbReference type="ARBA" id="ARBA00006139"/>
    </source>
</evidence>
<keyword evidence="6 9" id="KW-0378">Hydrolase</keyword>
<dbReference type="Pfam" id="PF01252">
    <property type="entry name" value="Peptidase_A8"/>
    <property type="match status" value="1"/>
</dbReference>
<feature type="transmembrane region" description="Helical" evidence="9">
    <location>
        <begin position="58"/>
        <end position="84"/>
    </location>
</feature>
<keyword evidence="5 9" id="KW-0064">Aspartyl protease</keyword>
<comment type="subcellular location">
    <subcellularLocation>
        <location evidence="9">Cell membrane</location>
        <topology evidence="9">Multi-pass membrane protein</topology>
    </subcellularLocation>
</comment>
<dbReference type="Proteomes" id="UP001232163">
    <property type="component" value="Unassembled WGS sequence"/>
</dbReference>
<dbReference type="RefSeq" id="WP_307467680.1">
    <property type="nucleotide sequence ID" value="NZ_JAURUR010000012.1"/>
</dbReference>
<name>A0ABT9MH39_9DEIO</name>
<dbReference type="HAMAP" id="MF_00161">
    <property type="entry name" value="LspA"/>
    <property type="match status" value="1"/>
</dbReference>
<comment type="catalytic activity">
    <reaction evidence="9">
        <text>Release of signal peptides from bacterial membrane prolipoproteins. Hydrolyzes -Xaa-Yaa-Zaa-|-(S,diacylglyceryl)Cys-, in which Xaa is hydrophobic (preferably Leu), and Yaa (Ala or Ser) and Zaa (Gly or Ala) have small, neutral side chains.</text>
        <dbReference type="EC" id="3.4.23.36"/>
    </reaction>
</comment>
<dbReference type="PANTHER" id="PTHR33695:SF1">
    <property type="entry name" value="LIPOPROTEIN SIGNAL PEPTIDASE"/>
    <property type="match status" value="1"/>
</dbReference>
<keyword evidence="3 9" id="KW-0645">Protease</keyword>
<comment type="similarity">
    <text evidence="1 9 10">Belongs to the peptidase A8 family.</text>
</comment>
<evidence type="ECO:0000256" key="2">
    <source>
        <dbReference type="ARBA" id="ARBA00022475"/>
    </source>
</evidence>